<keyword evidence="2" id="KW-1185">Reference proteome</keyword>
<dbReference type="Proteomes" id="UP000499080">
    <property type="component" value="Unassembled WGS sequence"/>
</dbReference>
<dbReference type="OrthoDB" id="6426306at2759"/>
<name>A0A4Y1ZZW8_ARAVE</name>
<protein>
    <submittedName>
        <fullName evidence="1">Uncharacterized protein</fullName>
    </submittedName>
</protein>
<evidence type="ECO:0000313" key="1">
    <source>
        <dbReference type="EMBL" id="GBL72837.1"/>
    </source>
</evidence>
<reference evidence="1 2" key="1">
    <citation type="journal article" date="2019" name="Sci. Rep.">
        <title>Orb-weaving spider Araneus ventricosus genome elucidates the spidroin gene catalogue.</title>
        <authorList>
            <person name="Kono N."/>
            <person name="Nakamura H."/>
            <person name="Ohtoshi R."/>
            <person name="Moran D.A.P."/>
            <person name="Shinohara A."/>
            <person name="Yoshida Y."/>
            <person name="Fujiwara M."/>
            <person name="Mori M."/>
            <person name="Tomita M."/>
            <person name="Arakawa K."/>
        </authorList>
    </citation>
    <scope>NUCLEOTIDE SEQUENCE [LARGE SCALE GENOMIC DNA]</scope>
</reference>
<dbReference type="PANTHER" id="PTHR47331:SF1">
    <property type="entry name" value="GAG-LIKE PROTEIN"/>
    <property type="match status" value="1"/>
</dbReference>
<dbReference type="SUPFAM" id="SSF56672">
    <property type="entry name" value="DNA/RNA polymerases"/>
    <property type="match status" value="1"/>
</dbReference>
<dbReference type="AlphaFoldDB" id="A0A4Y1ZZW8"/>
<dbReference type="Pfam" id="PF03564">
    <property type="entry name" value="DUF1759"/>
    <property type="match status" value="1"/>
</dbReference>
<dbReference type="EMBL" id="BGPR01079046">
    <property type="protein sequence ID" value="GBL72837.1"/>
    <property type="molecule type" value="Genomic_DNA"/>
</dbReference>
<dbReference type="Gene3D" id="3.10.10.10">
    <property type="entry name" value="HIV Type 1 Reverse Transcriptase, subunit A, domain 1"/>
    <property type="match status" value="1"/>
</dbReference>
<comment type="caution">
    <text evidence="1">The sequence shown here is derived from an EMBL/GenBank/DDBJ whole genome shotgun (WGS) entry which is preliminary data.</text>
</comment>
<sequence length="806" mass="91661">MQTQNQNQGMIYQQIKETSNAKKKLILPKLQFRQFGDDLKDFLPFWSQFEHVDKDDDIASENKFQYLVQATVVGSRAREVVESFPPTGENYAKAVDSLKARFGREDLLVEVYVRELLKLIISVQSNQKLAPTFLYDKLESYLRALETLGVTTDKCASILYPMVESCFDEEFLKAWNRSPTSSSANDAKEWLENLMLFLKGEVEGEERIFLAMSGFGLTKGEDVKKMPRKKKYNLETQRGKIPTVTVLLASTRTTEVKKPKCIFCDGKYVDSDCFNAHKLTLEEKQKKVRDKNCCFACLLPGHSARKCHKFLKCSVCSKKHVTLMCDQLQAFKNTNQKKEEEKNPSGNDVNLSNVNPNPKVFLQTFKAKLLSSDKEKTVRVLCDTGSQKSYILKNIAEEMKYSVGRQETIKHSLFGGVSTKYVNLCKHNSYGIKLKQLNGNFTCNFEVLDQAVICENALPVSEGPWLDELKGLGVISTDTNVSSEPIQVFIGADIMGKLLTGKIKLLSSGLVAVETHLGWTLMGNVPQVSTERVNLAMTVTSLFVKEAEIADLWRLDVLGIKDPMEKKSKQERDLKTKEHFKETDWLDEGIIEEVPPNEVALYGNYLPHRPVIKESSNTTLIRPVFDASSKLQGHPSLNQCLQCGPNLIEPIPGILARFRVKKFGATADIRKAFLQISVSKEDRDYLRFLWWKNLEEKKLKVFRHTRVVFGVKNSPFLLASVIEHHIEASKGFNSEFKKILKQSFYVDNVVASLDSHKNLNNFISKSTQLMLQGGFELRDWESTECETEHGWETMILKRNSYSGFKI</sequence>
<dbReference type="InterPro" id="IPR021109">
    <property type="entry name" value="Peptidase_aspartic_dom_sf"/>
</dbReference>
<proteinExistence type="predicted"/>
<dbReference type="Gene3D" id="2.40.70.10">
    <property type="entry name" value="Acid Proteases"/>
    <property type="match status" value="1"/>
</dbReference>
<gene>
    <name evidence="1" type="ORF">AVEN_39305_1</name>
</gene>
<dbReference type="GO" id="GO:0071897">
    <property type="term" value="P:DNA biosynthetic process"/>
    <property type="evidence" value="ECO:0007669"/>
    <property type="project" value="UniProtKB-ARBA"/>
</dbReference>
<evidence type="ECO:0000313" key="2">
    <source>
        <dbReference type="Proteomes" id="UP000499080"/>
    </source>
</evidence>
<dbReference type="InterPro" id="IPR043502">
    <property type="entry name" value="DNA/RNA_pol_sf"/>
</dbReference>
<dbReference type="InterPro" id="IPR043128">
    <property type="entry name" value="Rev_trsase/Diguanyl_cyclase"/>
</dbReference>
<dbReference type="CDD" id="cd00303">
    <property type="entry name" value="retropepsin_like"/>
    <property type="match status" value="1"/>
</dbReference>
<dbReference type="Gene3D" id="3.30.70.270">
    <property type="match status" value="1"/>
</dbReference>
<dbReference type="PANTHER" id="PTHR47331">
    <property type="entry name" value="PHD-TYPE DOMAIN-CONTAINING PROTEIN"/>
    <property type="match status" value="1"/>
</dbReference>
<accession>A0A4Y1ZZW8</accession>
<dbReference type="InterPro" id="IPR005312">
    <property type="entry name" value="DUF1759"/>
</dbReference>
<organism evidence="1 2">
    <name type="scientific">Araneus ventricosus</name>
    <name type="common">Orbweaver spider</name>
    <name type="synonym">Epeira ventricosa</name>
    <dbReference type="NCBI Taxonomy" id="182803"/>
    <lineage>
        <taxon>Eukaryota</taxon>
        <taxon>Metazoa</taxon>
        <taxon>Ecdysozoa</taxon>
        <taxon>Arthropoda</taxon>
        <taxon>Chelicerata</taxon>
        <taxon>Arachnida</taxon>
        <taxon>Araneae</taxon>
        <taxon>Araneomorphae</taxon>
        <taxon>Entelegynae</taxon>
        <taxon>Araneoidea</taxon>
        <taxon>Araneidae</taxon>
        <taxon>Araneus</taxon>
    </lineage>
</organism>